<evidence type="ECO:0000259" key="8">
    <source>
        <dbReference type="Pfam" id="PF00892"/>
    </source>
</evidence>
<evidence type="ECO:0000313" key="9">
    <source>
        <dbReference type="EMBL" id="GAA1397417.1"/>
    </source>
</evidence>
<comment type="similarity">
    <text evidence="2">Belongs to the EamA transporter family.</text>
</comment>
<keyword evidence="3" id="KW-1003">Cell membrane</keyword>
<evidence type="ECO:0000256" key="3">
    <source>
        <dbReference type="ARBA" id="ARBA00022475"/>
    </source>
</evidence>
<evidence type="ECO:0000256" key="5">
    <source>
        <dbReference type="ARBA" id="ARBA00022989"/>
    </source>
</evidence>
<keyword evidence="5 7" id="KW-1133">Transmembrane helix</keyword>
<feature type="transmembrane region" description="Helical" evidence="7">
    <location>
        <begin position="126"/>
        <end position="143"/>
    </location>
</feature>
<dbReference type="InterPro" id="IPR037185">
    <property type="entry name" value="EmrE-like"/>
</dbReference>
<dbReference type="InterPro" id="IPR050638">
    <property type="entry name" value="AA-Vitamin_Transporters"/>
</dbReference>
<evidence type="ECO:0000256" key="2">
    <source>
        <dbReference type="ARBA" id="ARBA00007362"/>
    </source>
</evidence>
<dbReference type="EMBL" id="BAAAJK010000034">
    <property type="protein sequence ID" value="GAA1397417.1"/>
    <property type="molecule type" value="Genomic_DNA"/>
</dbReference>
<evidence type="ECO:0000256" key="4">
    <source>
        <dbReference type="ARBA" id="ARBA00022692"/>
    </source>
</evidence>
<dbReference type="Pfam" id="PF00892">
    <property type="entry name" value="EamA"/>
    <property type="match status" value="2"/>
</dbReference>
<feature type="transmembrane region" description="Helical" evidence="7">
    <location>
        <begin position="187"/>
        <end position="210"/>
    </location>
</feature>
<dbReference type="RefSeq" id="WP_344026723.1">
    <property type="nucleotide sequence ID" value="NZ_BAAAJK010000034.1"/>
</dbReference>
<feature type="transmembrane region" description="Helical" evidence="7">
    <location>
        <begin position="155"/>
        <end position="175"/>
    </location>
</feature>
<accession>A0ABN1Y475</accession>
<gene>
    <name evidence="9" type="ORF">GCM10009613_50080</name>
</gene>
<keyword evidence="10" id="KW-1185">Reference proteome</keyword>
<feature type="transmembrane region" description="Helical" evidence="7">
    <location>
        <begin position="70"/>
        <end position="92"/>
    </location>
</feature>
<feature type="transmembrane region" description="Helical" evidence="7">
    <location>
        <begin position="37"/>
        <end position="58"/>
    </location>
</feature>
<feature type="domain" description="EamA" evidence="8">
    <location>
        <begin position="158"/>
        <end position="288"/>
    </location>
</feature>
<feature type="transmembrane region" description="Helical" evidence="7">
    <location>
        <begin position="247"/>
        <end position="265"/>
    </location>
</feature>
<keyword evidence="4 7" id="KW-0812">Transmembrane</keyword>
<feature type="transmembrane region" description="Helical" evidence="7">
    <location>
        <begin position="216"/>
        <end position="235"/>
    </location>
</feature>
<feature type="domain" description="EamA" evidence="8">
    <location>
        <begin position="13"/>
        <end position="142"/>
    </location>
</feature>
<dbReference type="PANTHER" id="PTHR32322">
    <property type="entry name" value="INNER MEMBRANE TRANSPORTER"/>
    <property type="match status" value="1"/>
</dbReference>
<evidence type="ECO:0000256" key="1">
    <source>
        <dbReference type="ARBA" id="ARBA00004651"/>
    </source>
</evidence>
<evidence type="ECO:0000256" key="7">
    <source>
        <dbReference type="SAM" id="Phobius"/>
    </source>
</evidence>
<dbReference type="Gene3D" id="1.10.3730.20">
    <property type="match status" value="1"/>
</dbReference>
<reference evidence="9 10" key="1">
    <citation type="journal article" date="2019" name="Int. J. Syst. Evol. Microbiol.">
        <title>The Global Catalogue of Microorganisms (GCM) 10K type strain sequencing project: providing services to taxonomists for standard genome sequencing and annotation.</title>
        <authorList>
            <consortium name="The Broad Institute Genomics Platform"/>
            <consortium name="The Broad Institute Genome Sequencing Center for Infectious Disease"/>
            <person name="Wu L."/>
            <person name="Ma J."/>
        </authorList>
    </citation>
    <scope>NUCLEOTIDE SEQUENCE [LARGE SCALE GENOMIC DNA]</scope>
    <source>
        <strain evidence="9 10">JCM 11896</strain>
    </source>
</reference>
<name>A0ABN1Y475_9PSEU</name>
<evidence type="ECO:0000256" key="6">
    <source>
        <dbReference type="ARBA" id="ARBA00023136"/>
    </source>
</evidence>
<organism evidence="9 10">
    <name type="scientific">Pseudonocardia kongjuensis</name>
    <dbReference type="NCBI Taxonomy" id="102227"/>
    <lineage>
        <taxon>Bacteria</taxon>
        <taxon>Bacillati</taxon>
        <taxon>Actinomycetota</taxon>
        <taxon>Actinomycetes</taxon>
        <taxon>Pseudonocardiales</taxon>
        <taxon>Pseudonocardiaceae</taxon>
        <taxon>Pseudonocardia</taxon>
    </lineage>
</organism>
<comment type="caution">
    <text evidence="9">The sequence shown here is derived from an EMBL/GenBank/DDBJ whole genome shotgun (WGS) entry which is preliminary data.</text>
</comment>
<proteinExistence type="inferred from homology"/>
<protein>
    <submittedName>
        <fullName evidence="9">DMT family transporter</fullName>
    </submittedName>
</protein>
<feature type="transmembrane region" description="Helical" evidence="7">
    <location>
        <begin position="98"/>
        <end position="119"/>
    </location>
</feature>
<dbReference type="SUPFAM" id="SSF103481">
    <property type="entry name" value="Multidrug resistance efflux transporter EmrE"/>
    <property type="match status" value="2"/>
</dbReference>
<sequence>MSRPGLVGAAASLVGATLFWAGNYIVGAEAVRSIDPFSLTLLRWVLALPLLVALAQLVERPDWRRVLAAWPWLLALSLFGMLAYTGFLYAALAATTAFNASLINAFNPALIALAGAVLLRERLTPVAVAGILVALLGVLIVVTDGDPATVLRTGFGAGELLMLGAILSWTGYAVVGRRAPALPPISSTAAQAAVAVLLLAPAGLLTGVTLPDGPSSTGSLLFIVVFPSVLSYLLWTRALLVLPAGSAGVFLNLITVFTAAFTIAVGDPYTSAQLVGGLIVIVGVVLTYGRHLRRRPG</sequence>
<evidence type="ECO:0000313" key="10">
    <source>
        <dbReference type="Proteomes" id="UP001501414"/>
    </source>
</evidence>
<dbReference type="PANTHER" id="PTHR32322:SF18">
    <property type="entry name" value="S-ADENOSYLMETHIONINE_S-ADENOSYLHOMOCYSTEINE TRANSPORTER"/>
    <property type="match status" value="1"/>
</dbReference>
<dbReference type="InterPro" id="IPR000620">
    <property type="entry name" value="EamA_dom"/>
</dbReference>
<feature type="transmembrane region" description="Helical" evidence="7">
    <location>
        <begin position="271"/>
        <end position="289"/>
    </location>
</feature>
<keyword evidence="6 7" id="KW-0472">Membrane</keyword>
<dbReference type="Proteomes" id="UP001501414">
    <property type="component" value="Unassembled WGS sequence"/>
</dbReference>
<comment type="subcellular location">
    <subcellularLocation>
        <location evidence="1">Cell membrane</location>
        <topology evidence="1">Multi-pass membrane protein</topology>
    </subcellularLocation>
</comment>